<sequence length="104" mass="11842">IRLPDVNVPIATYMGWNLGSEGFAKGSLCSVIGSTIPFSITKLDRQKSGDPRLSIKERYVNHDAYVNQIKEASKRLLKKRLLLKDDVDFYVELARKRDIGLPRH</sequence>
<dbReference type="AlphaFoldDB" id="A0A382RE25"/>
<feature type="non-terminal residue" evidence="2">
    <location>
        <position position="1"/>
    </location>
</feature>
<accession>A0A382RE25</accession>
<gene>
    <name evidence="2" type="ORF">METZ01_LOCUS348828</name>
</gene>
<evidence type="ECO:0000313" key="2">
    <source>
        <dbReference type="EMBL" id="SVC95974.1"/>
    </source>
</evidence>
<organism evidence="2">
    <name type="scientific">marine metagenome</name>
    <dbReference type="NCBI Taxonomy" id="408172"/>
    <lineage>
        <taxon>unclassified sequences</taxon>
        <taxon>metagenomes</taxon>
        <taxon>ecological metagenomes</taxon>
    </lineage>
</organism>
<dbReference type="EMBL" id="UINC01121081">
    <property type="protein sequence ID" value="SVC95974.1"/>
    <property type="molecule type" value="Genomic_DNA"/>
</dbReference>
<protein>
    <recommendedName>
        <fullName evidence="1">Alpha/beta hydrolase domain-containing protein</fullName>
    </recommendedName>
</protein>
<name>A0A382RE25_9ZZZZ</name>
<reference evidence="2" key="1">
    <citation type="submission" date="2018-05" db="EMBL/GenBank/DDBJ databases">
        <authorList>
            <person name="Lanie J.A."/>
            <person name="Ng W.-L."/>
            <person name="Kazmierczak K.M."/>
            <person name="Andrzejewski T.M."/>
            <person name="Davidsen T.M."/>
            <person name="Wayne K.J."/>
            <person name="Tettelin H."/>
            <person name="Glass J.I."/>
            <person name="Rusch D."/>
            <person name="Podicherti R."/>
            <person name="Tsui H.-C.T."/>
            <person name="Winkler M.E."/>
        </authorList>
    </citation>
    <scope>NUCLEOTIDE SEQUENCE</scope>
</reference>
<evidence type="ECO:0000259" key="1">
    <source>
        <dbReference type="Pfam" id="PF20091"/>
    </source>
</evidence>
<feature type="domain" description="Alpha/beta hydrolase" evidence="1">
    <location>
        <begin position="1"/>
        <end position="89"/>
    </location>
</feature>
<dbReference type="InterPro" id="IPR045394">
    <property type="entry name" value="Abhydrolase_dom"/>
</dbReference>
<proteinExistence type="predicted"/>
<dbReference type="Pfam" id="PF20091">
    <property type="entry name" value="Abhydrolase_10"/>
    <property type="match status" value="1"/>
</dbReference>